<dbReference type="PANTHER" id="PTHR31170:SF25">
    <property type="entry name" value="BNAA09G04570D PROTEIN"/>
    <property type="match status" value="1"/>
</dbReference>
<dbReference type="PANTHER" id="PTHR31170">
    <property type="entry name" value="BNAC04G53230D PROTEIN"/>
    <property type="match status" value="1"/>
</dbReference>
<dbReference type="OrthoDB" id="672127at2759"/>
<organism evidence="1 2">
    <name type="scientific">Nyssa sinensis</name>
    <dbReference type="NCBI Taxonomy" id="561372"/>
    <lineage>
        <taxon>Eukaryota</taxon>
        <taxon>Viridiplantae</taxon>
        <taxon>Streptophyta</taxon>
        <taxon>Embryophyta</taxon>
        <taxon>Tracheophyta</taxon>
        <taxon>Spermatophyta</taxon>
        <taxon>Magnoliopsida</taxon>
        <taxon>eudicotyledons</taxon>
        <taxon>Gunneridae</taxon>
        <taxon>Pentapetalae</taxon>
        <taxon>asterids</taxon>
        <taxon>Cornales</taxon>
        <taxon>Nyssaceae</taxon>
        <taxon>Nyssa</taxon>
    </lineage>
</organism>
<dbReference type="InterPro" id="IPR004158">
    <property type="entry name" value="DUF247_pln"/>
</dbReference>
<dbReference type="AlphaFoldDB" id="A0A5J5A4V5"/>
<protein>
    <submittedName>
        <fullName evidence="1">Uncharacterized protein</fullName>
    </submittedName>
</protein>
<dbReference type="Proteomes" id="UP000325577">
    <property type="component" value="Linkage Group LG3"/>
</dbReference>
<accession>A0A5J5A4V5</accession>
<name>A0A5J5A4V5_9ASTE</name>
<dbReference type="EMBL" id="CM018046">
    <property type="protein sequence ID" value="KAA8525409.1"/>
    <property type="molecule type" value="Genomic_DNA"/>
</dbReference>
<sequence>MVTLEQQKWITKLLGYDYEILYKPGIENSTADALSRVTGSPTLNVLFVLQAQIWEEIKTAAEGNAYMDRIGKLAATKPGLPYTKRNGLILYKNRVVVPPKSQILAQLLRELKSLESTQSSKHCIYRVPMKLRKLNKEDYTPRLVSIGPFHHGSGGLQSMKKHKLFYFKKLIQRGNNRNLEDYVGLMKKLEEKTRHCYADTIRLNSDKFVAMILVDAGFIIELLLRFYYWDLEVKDDLEEPLLHKPSLIIDLQHDLTLLENQLPFFVLEEFFNLTFVPFPENLPPLLRLTLIFFKNYYNQVMVPKNVRHFTDLIRTLHLPTTSRLPAAGEEFIFLPSATGLHESGVKFKVSSGKCLLDIQFSKGILEIPCFNLHGGTIPFIRNLVALELCHHPQDCYIVDYFIFMRCLIRTPKDVDLLVQNRILANGLGDSGAAAAFFNNLCRHIIFSGSNFYFSSHCKALNAYHKVPWHKWKVIFKRDYCSTPWRTASTTAAVIFLLFTSIQTICSVLSLKGV</sequence>
<evidence type="ECO:0000313" key="1">
    <source>
        <dbReference type="EMBL" id="KAA8525409.1"/>
    </source>
</evidence>
<dbReference type="Pfam" id="PF03140">
    <property type="entry name" value="DUF247"/>
    <property type="match status" value="1"/>
</dbReference>
<gene>
    <name evidence="1" type="ORF">F0562_007264</name>
</gene>
<proteinExistence type="predicted"/>
<evidence type="ECO:0000313" key="2">
    <source>
        <dbReference type="Proteomes" id="UP000325577"/>
    </source>
</evidence>
<keyword evidence="2" id="KW-1185">Reference proteome</keyword>
<reference evidence="1 2" key="1">
    <citation type="submission" date="2019-09" db="EMBL/GenBank/DDBJ databases">
        <title>A chromosome-level genome assembly of the Chinese tupelo Nyssa sinensis.</title>
        <authorList>
            <person name="Yang X."/>
            <person name="Kang M."/>
            <person name="Yang Y."/>
            <person name="Xiong H."/>
            <person name="Wang M."/>
            <person name="Zhang Z."/>
            <person name="Wang Z."/>
            <person name="Wu H."/>
            <person name="Ma T."/>
            <person name="Liu J."/>
            <person name="Xi Z."/>
        </authorList>
    </citation>
    <scope>NUCLEOTIDE SEQUENCE [LARGE SCALE GENOMIC DNA]</scope>
    <source>
        <strain evidence="1">J267</strain>
        <tissue evidence="1">Leaf</tissue>
    </source>
</reference>